<dbReference type="RefSeq" id="WP_010269191.1">
    <property type="nucleotide sequence ID" value="NZ_JAVRET010000060.1"/>
</dbReference>
<keyword evidence="3" id="KW-1185">Reference proteome</keyword>
<accession>A0ABU2R608</accession>
<reference evidence="3" key="1">
    <citation type="submission" date="2023-07" db="EMBL/GenBank/DDBJ databases">
        <title>30 novel species of actinomycetes from the DSMZ collection.</title>
        <authorList>
            <person name="Nouioui I."/>
        </authorList>
    </citation>
    <scope>NUCLEOTIDE SEQUENCE [LARGE SCALE GENOMIC DNA]</scope>
    <source>
        <strain evidence="3">DSM 41979</strain>
    </source>
</reference>
<proteinExistence type="predicted"/>
<evidence type="ECO:0000313" key="2">
    <source>
        <dbReference type="EMBL" id="MDT0411817.1"/>
    </source>
</evidence>
<dbReference type="Proteomes" id="UP001183610">
    <property type="component" value="Unassembled WGS sequence"/>
</dbReference>
<evidence type="ECO:0000256" key="1">
    <source>
        <dbReference type="SAM" id="MobiDB-lite"/>
    </source>
</evidence>
<feature type="region of interest" description="Disordered" evidence="1">
    <location>
        <begin position="229"/>
        <end position="253"/>
    </location>
</feature>
<sequence length="501" mass="53825">MALHYLESLDSQRMGWPGPEGLGDEEERQREHHELQVFTEVFTTLALGLDLVIPQSYAFDSLSFLRMAGTLLEARDRVASREHPLRLHLHRAASFEEAVATMLHRTRAQGHPMFSGLLPELHDAAEYGLDPARVRADAASLDHLLNSDWIGDERAAALARVRSEFASLPRVRARPPAVPTDLATLVSAATDESSAMSRAANELSAPFRETHAVLRRALRALDPDGSGGFSGRSAVRMDRPWPGDPAGRTPEEIVGGPERLALVLEFIDTLYNTVVVDSIGTARATFSTDLTATGRGDLAARAIAQELALAHYRLRADLPPWLPHRRPSVEESEDLPLFELRIDGTEAVAEPEARASLRELHATAPAAFERLLAARAEIPSRGGALPPFWAGVEGLRTAATSAEAERALERHLAHVAGLLGRNGSAGPAEGGLFEISLTSAGAVGPAIATAVWSVPGLLEYPATALGAVAPVLARRAARLVKGRRGVRSRARALGRVADVRG</sequence>
<name>A0ABU2R608_9ACTN</name>
<organism evidence="2 3">
    <name type="scientific">Streptomyces evansiae</name>
    <dbReference type="NCBI Taxonomy" id="3075535"/>
    <lineage>
        <taxon>Bacteria</taxon>
        <taxon>Bacillati</taxon>
        <taxon>Actinomycetota</taxon>
        <taxon>Actinomycetes</taxon>
        <taxon>Kitasatosporales</taxon>
        <taxon>Streptomycetaceae</taxon>
        <taxon>Streptomyces</taxon>
    </lineage>
</organism>
<gene>
    <name evidence="2" type="ORF">RM698_22570</name>
</gene>
<evidence type="ECO:0008006" key="4">
    <source>
        <dbReference type="Google" id="ProtNLM"/>
    </source>
</evidence>
<protein>
    <recommendedName>
        <fullName evidence="4">DUF2397 family protein</fullName>
    </recommendedName>
</protein>
<evidence type="ECO:0000313" key="3">
    <source>
        <dbReference type="Proteomes" id="UP001183610"/>
    </source>
</evidence>
<dbReference type="EMBL" id="JAVRET010000060">
    <property type="protein sequence ID" value="MDT0411817.1"/>
    <property type="molecule type" value="Genomic_DNA"/>
</dbReference>
<comment type="caution">
    <text evidence="2">The sequence shown here is derived from an EMBL/GenBank/DDBJ whole genome shotgun (WGS) entry which is preliminary data.</text>
</comment>